<dbReference type="Proteomes" id="UP000054886">
    <property type="component" value="Unassembled WGS sequence"/>
</dbReference>
<name>A0A0W0D538_CANGB</name>
<protein>
    <submittedName>
        <fullName evidence="2">Factor arrest protein 3</fullName>
    </submittedName>
</protein>
<dbReference type="VEuPathDB" id="FungiDB:CAGL0L04994g"/>
<dbReference type="AlphaFoldDB" id="A0A0W0D538"/>
<evidence type="ECO:0000313" key="1">
    <source>
        <dbReference type="EMBL" id="KTB01085.1"/>
    </source>
</evidence>
<evidence type="ECO:0000313" key="2">
    <source>
        <dbReference type="EMBL" id="KTB04922.1"/>
    </source>
</evidence>
<dbReference type="VEuPathDB" id="FungiDB:GW608_L10219"/>
<dbReference type="VEuPathDB" id="FungiDB:B1J91_L04994g"/>
<sequence length="202" mass="24028">MNEGSYDNFEYLNLLAKNLSVGCRDSRKETDKIELLLKRLSKQSVVSYEEFSQRPSEETLDAYKKLSEPTTTEQLIRENYQLMYEIEQQEYINKRIIALVNSINEHLISIRNFIIEQKLARDQNNEIYMHENFTVRENLLKNSTELLKAREQCSRTNTEVVVEKFKKLYAEIDWDTLPSNLPDIIQVKEKIKHIKETYKLDL</sequence>
<comment type="caution">
    <text evidence="2">The sequence shown here is derived from an EMBL/GenBank/DDBJ whole genome shotgun (WGS) entry which is preliminary data.</text>
</comment>
<dbReference type="EMBL" id="LLZZ01000132">
    <property type="protein sequence ID" value="KTB01085.1"/>
    <property type="molecule type" value="Genomic_DNA"/>
</dbReference>
<reference evidence="2 3" key="1">
    <citation type="submission" date="2015-10" db="EMBL/GenBank/DDBJ databases">
        <title>Draft genomes sequences of Candida glabrata isolates 1A, 1B, 2A, 2B, 3A and 3B.</title>
        <authorList>
            <person name="Haavelsrud O.E."/>
            <person name="Gaustad P."/>
        </authorList>
    </citation>
    <scope>NUCLEOTIDE SEQUENCE [LARGE SCALE GENOMIC DNA]</scope>
    <source>
        <strain evidence="2">910700640</strain>
    </source>
</reference>
<dbReference type="EMBL" id="LLZZ01000115">
    <property type="protein sequence ID" value="KTB04922.1"/>
    <property type="molecule type" value="Genomic_DNA"/>
</dbReference>
<dbReference type="GO" id="GO:0000137">
    <property type="term" value="C:Golgi cis cisterna"/>
    <property type="evidence" value="ECO:0007669"/>
    <property type="project" value="EnsemblFungi"/>
</dbReference>
<dbReference type="OMA" id="ECRANRQ"/>
<dbReference type="GO" id="GO:0000321">
    <property type="term" value="P:re-entry into mitotic cell cycle after pheromone arrest"/>
    <property type="evidence" value="ECO:0007669"/>
    <property type="project" value="EnsemblFungi"/>
</dbReference>
<organism evidence="2 3">
    <name type="scientific">Candida glabrata</name>
    <name type="common">Yeast</name>
    <name type="synonym">Torulopsis glabrata</name>
    <dbReference type="NCBI Taxonomy" id="5478"/>
    <lineage>
        <taxon>Eukaryota</taxon>
        <taxon>Fungi</taxon>
        <taxon>Dikarya</taxon>
        <taxon>Ascomycota</taxon>
        <taxon>Saccharomycotina</taxon>
        <taxon>Saccharomycetes</taxon>
        <taxon>Saccharomycetales</taxon>
        <taxon>Saccharomycetaceae</taxon>
        <taxon>Nakaseomyces</taxon>
    </lineage>
</organism>
<gene>
    <name evidence="1" type="ORF">AO440_004648</name>
    <name evidence="2" type="ORF">AO440_004938</name>
</gene>
<evidence type="ECO:0000313" key="3">
    <source>
        <dbReference type="Proteomes" id="UP000054886"/>
    </source>
</evidence>
<dbReference type="GO" id="GO:0005783">
    <property type="term" value="C:endoplasmic reticulum"/>
    <property type="evidence" value="ECO:0007669"/>
    <property type="project" value="EnsemblFungi"/>
</dbReference>
<dbReference type="VEuPathDB" id="FungiDB:GWK60_L10197"/>
<accession>A0A0W0D538</accession>
<dbReference type="VEuPathDB" id="FungiDB:GVI51_L04873"/>
<proteinExistence type="predicted"/>